<name>A0ABU0F0A6_9PSEU</name>
<dbReference type="InterPro" id="IPR019888">
    <property type="entry name" value="Tscrpt_reg_AsnC-like"/>
</dbReference>
<dbReference type="Gene3D" id="1.10.10.10">
    <property type="entry name" value="Winged helix-like DNA-binding domain superfamily/Winged helix DNA-binding domain"/>
    <property type="match status" value="1"/>
</dbReference>
<dbReference type="InterPro" id="IPR011991">
    <property type="entry name" value="ArsR-like_HTH"/>
</dbReference>
<evidence type="ECO:0000256" key="1">
    <source>
        <dbReference type="ARBA" id="ARBA00023015"/>
    </source>
</evidence>
<dbReference type="Pfam" id="PF01037">
    <property type="entry name" value="AsnC_trans_reg"/>
    <property type="match status" value="1"/>
</dbReference>
<dbReference type="Pfam" id="PF13412">
    <property type="entry name" value="HTH_24"/>
    <property type="match status" value="1"/>
</dbReference>
<proteinExistence type="predicted"/>
<evidence type="ECO:0000256" key="2">
    <source>
        <dbReference type="ARBA" id="ARBA00023125"/>
    </source>
</evidence>
<comment type="caution">
    <text evidence="5">The sequence shown here is derived from an EMBL/GenBank/DDBJ whole genome shotgun (WGS) entry which is preliminary data.</text>
</comment>
<dbReference type="InterPro" id="IPR019887">
    <property type="entry name" value="Tscrpt_reg_AsnC/Lrp_C"/>
</dbReference>
<reference evidence="5 6" key="1">
    <citation type="submission" date="2023-07" db="EMBL/GenBank/DDBJ databases">
        <title>Sequencing the genomes of 1000 actinobacteria strains.</title>
        <authorList>
            <person name="Klenk H.-P."/>
        </authorList>
    </citation>
    <scope>NUCLEOTIDE SEQUENCE [LARGE SCALE GENOMIC DNA]</scope>
    <source>
        <strain evidence="5 6">DSM 45805</strain>
    </source>
</reference>
<dbReference type="RefSeq" id="WP_306994495.1">
    <property type="nucleotide sequence ID" value="NZ_JAUSUT010000001.1"/>
</dbReference>
<dbReference type="SUPFAM" id="SSF46785">
    <property type="entry name" value="Winged helix' DNA-binding domain"/>
    <property type="match status" value="1"/>
</dbReference>
<dbReference type="InterPro" id="IPR019885">
    <property type="entry name" value="Tscrpt_reg_HTH_AsnC-type_CS"/>
</dbReference>
<keyword evidence="1" id="KW-0805">Transcription regulation</keyword>
<organism evidence="5 6">
    <name type="scientific">Amycolatopsis thermophila</name>
    <dbReference type="NCBI Taxonomy" id="206084"/>
    <lineage>
        <taxon>Bacteria</taxon>
        <taxon>Bacillati</taxon>
        <taxon>Actinomycetota</taxon>
        <taxon>Actinomycetes</taxon>
        <taxon>Pseudonocardiales</taxon>
        <taxon>Pseudonocardiaceae</taxon>
        <taxon>Amycolatopsis</taxon>
    </lineage>
</organism>
<protein>
    <submittedName>
        <fullName evidence="5">DNA-binding Lrp family transcriptional regulator</fullName>
    </submittedName>
</protein>
<evidence type="ECO:0000256" key="3">
    <source>
        <dbReference type="ARBA" id="ARBA00023163"/>
    </source>
</evidence>
<dbReference type="PANTHER" id="PTHR30154:SF34">
    <property type="entry name" value="TRANSCRIPTIONAL REGULATOR AZLB"/>
    <property type="match status" value="1"/>
</dbReference>
<evidence type="ECO:0000313" key="5">
    <source>
        <dbReference type="EMBL" id="MDQ0380497.1"/>
    </source>
</evidence>
<dbReference type="InterPro" id="IPR011008">
    <property type="entry name" value="Dimeric_a/b-barrel"/>
</dbReference>
<keyword evidence="2 5" id="KW-0238">DNA-binding</keyword>
<dbReference type="SUPFAM" id="SSF54909">
    <property type="entry name" value="Dimeric alpha+beta barrel"/>
    <property type="match status" value="1"/>
</dbReference>
<keyword evidence="3" id="KW-0804">Transcription</keyword>
<evidence type="ECO:0000259" key="4">
    <source>
        <dbReference type="PROSITE" id="PS50956"/>
    </source>
</evidence>
<sequence length="158" mass="17047">MPHDGPVDAVDARILLELARHPRATTLAIADRVGISRNTAQSRLGRLERSGALESFEHRISPAALGYPLTAFITAQVTQRLLDEVAAALADVPEVLQVQGISGPVDLMIQVVARDADDLYRIAGRVLAIPGVERTNTALVMRQLVGYRLTPLLHLTTG</sequence>
<accession>A0ABU0F0A6</accession>
<dbReference type="InterPro" id="IPR000485">
    <property type="entry name" value="AsnC-type_HTH_dom"/>
</dbReference>
<dbReference type="Gene3D" id="3.30.70.920">
    <property type="match status" value="1"/>
</dbReference>
<dbReference type="CDD" id="cd00090">
    <property type="entry name" value="HTH_ARSR"/>
    <property type="match status" value="1"/>
</dbReference>
<feature type="domain" description="HTH asnC-type" evidence="4">
    <location>
        <begin position="7"/>
        <end position="68"/>
    </location>
</feature>
<dbReference type="Proteomes" id="UP001229651">
    <property type="component" value="Unassembled WGS sequence"/>
</dbReference>
<dbReference type="InterPro" id="IPR036390">
    <property type="entry name" value="WH_DNA-bd_sf"/>
</dbReference>
<keyword evidence="6" id="KW-1185">Reference proteome</keyword>
<dbReference type="SMART" id="SM00344">
    <property type="entry name" value="HTH_ASNC"/>
    <property type="match status" value="1"/>
</dbReference>
<dbReference type="PRINTS" id="PR00033">
    <property type="entry name" value="HTHASNC"/>
</dbReference>
<dbReference type="PANTHER" id="PTHR30154">
    <property type="entry name" value="LEUCINE-RESPONSIVE REGULATORY PROTEIN"/>
    <property type="match status" value="1"/>
</dbReference>
<dbReference type="InterPro" id="IPR036388">
    <property type="entry name" value="WH-like_DNA-bd_sf"/>
</dbReference>
<gene>
    <name evidence="5" type="ORF">FB470_004491</name>
</gene>
<dbReference type="PROSITE" id="PS50956">
    <property type="entry name" value="HTH_ASNC_2"/>
    <property type="match status" value="1"/>
</dbReference>
<dbReference type="GO" id="GO:0003677">
    <property type="term" value="F:DNA binding"/>
    <property type="evidence" value="ECO:0007669"/>
    <property type="project" value="UniProtKB-KW"/>
</dbReference>
<dbReference type="PROSITE" id="PS00519">
    <property type="entry name" value="HTH_ASNC_1"/>
    <property type="match status" value="1"/>
</dbReference>
<dbReference type="EMBL" id="JAUSUT010000001">
    <property type="protein sequence ID" value="MDQ0380497.1"/>
    <property type="molecule type" value="Genomic_DNA"/>
</dbReference>
<evidence type="ECO:0000313" key="6">
    <source>
        <dbReference type="Proteomes" id="UP001229651"/>
    </source>
</evidence>